<feature type="region of interest" description="Disordered" evidence="1">
    <location>
        <begin position="38"/>
        <end position="113"/>
    </location>
</feature>
<gene>
    <name evidence="2" type="ORF">SAMN02745121_07980</name>
</gene>
<dbReference type="EMBL" id="FOMX01000043">
    <property type="protein sequence ID" value="SFF29400.1"/>
    <property type="molecule type" value="Genomic_DNA"/>
</dbReference>
<evidence type="ECO:0000313" key="2">
    <source>
        <dbReference type="EMBL" id="SFF29400.1"/>
    </source>
</evidence>
<dbReference type="AlphaFoldDB" id="A0A1I2HJE0"/>
<evidence type="ECO:0000256" key="1">
    <source>
        <dbReference type="SAM" id="MobiDB-lite"/>
    </source>
</evidence>
<keyword evidence="3" id="KW-1185">Reference proteome</keyword>
<protein>
    <submittedName>
        <fullName evidence="2">Uncharacterized protein</fullName>
    </submittedName>
</protein>
<sequence length="232" mass="23924">MKRAMLNRQSFAPAAPLKICVSVFLLKALAVVGCKSDDASGGAAVASSDSSKTQPTTARGAAPAPSDSPKTQPTAARGAASPEASDSSKTQAAAGGAGSPSLGETGFTADIPQGYKLERKNDTYFTVEPEGDQPRSVGANFMVKPATEAMPKSADELAKKKCSADDKEATKGALPGGGFFVRCVSNLSEPGAQPNHYVQSVTPAGDRWISCHFMTTGDIGPAEKICRSVRKQ</sequence>
<name>A0A1I2HJE0_9BACT</name>
<reference evidence="3" key="1">
    <citation type="submission" date="2016-10" db="EMBL/GenBank/DDBJ databases">
        <authorList>
            <person name="Varghese N."/>
            <person name="Submissions S."/>
        </authorList>
    </citation>
    <scope>NUCLEOTIDE SEQUENCE [LARGE SCALE GENOMIC DNA]</scope>
    <source>
        <strain evidence="3">ATCC 25963</strain>
    </source>
</reference>
<organism evidence="2 3">
    <name type="scientific">Nannocystis exedens</name>
    <dbReference type="NCBI Taxonomy" id="54"/>
    <lineage>
        <taxon>Bacteria</taxon>
        <taxon>Pseudomonadati</taxon>
        <taxon>Myxococcota</taxon>
        <taxon>Polyangia</taxon>
        <taxon>Nannocystales</taxon>
        <taxon>Nannocystaceae</taxon>
        <taxon>Nannocystis</taxon>
    </lineage>
</organism>
<evidence type="ECO:0000313" key="3">
    <source>
        <dbReference type="Proteomes" id="UP000199400"/>
    </source>
</evidence>
<accession>A0A1I2HJE0</accession>
<proteinExistence type="predicted"/>
<feature type="compositionally biased region" description="Low complexity" evidence="1">
    <location>
        <begin position="39"/>
        <end position="51"/>
    </location>
</feature>
<dbReference type="Proteomes" id="UP000199400">
    <property type="component" value="Unassembled WGS sequence"/>
</dbReference>